<proteinExistence type="predicted"/>
<feature type="transmembrane region" description="Helical" evidence="1">
    <location>
        <begin position="12"/>
        <end position="30"/>
    </location>
</feature>
<evidence type="ECO:0008006" key="4">
    <source>
        <dbReference type="Google" id="ProtNLM"/>
    </source>
</evidence>
<feature type="transmembrane region" description="Helical" evidence="1">
    <location>
        <begin position="50"/>
        <end position="69"/>
    </location>
</feature>
<evidence type="ECO:0000313" key="3">
    <source>
        <dbReference type="Proteomes" id="UP000466730"/>
    </source>
</evidence>
<evidence type="ECO:0000313" key="2">
    <source>
        <dbReference type="EMBL" id="MRH22095.1"/>
    </source>
</evidence>
<keyword evidence="1" id="KW-0812">Transmembrane</keyword>
<dbReference type="Proteomes" id="UP000466730">
    <property type="component" value="Unassembled WGS sequence"/>
</dbReference>
<gene>
    <name evidence="2" type="ORF">GH815_13935</name>
</gene>
<reference evidence="2 3" key="1">
    <citation type="submission" date="2019-11" db="EMBL/GenBank/DDBJ databases">
        <title>Draft Whole-Genome sequence of the marine photosynthetic bacterium Rhodovulum strictum DSM 11289.</title>
        <authorList>
            <person name="Kyndt J.A."/>
            <person name="Meyer T.E."/>
        </authorList>
    </citation>
    <scope>NUCLEOTIDE SEQUENCE [LARGE SCALE GENOMIC DNA]</scope>
    <source>
        <strain evidence="2 3">DSM 11289</strain>
    </source>
</reference>
<feature type="transmembrane region" description="Helical" evidence="1">
    <location>
        <begin position="189"/>
        <end position="210"/>
    </location>
</feature>
<keyword evidence="3" id="KW-1185">Reference proteome</keyword>
<organism evidence="2 3">
    <name type="scientific">Rhodovulum strictum</name>
    <dbReference type="NCBI Taxonomy" id="58314"/>
    <lineage>
        <taxon>Bacteria</taxon>
        <taxon>Pseudomonadati</taxon>
        <taxon>Pseudomonadota</taxon>
        <taxon>Alphaproteobacteria</taxon>
        <taxon>Rhodobacterales</taxon>
        <taxon>Paracoccaceae</taxon>
        <taxon>Rhodovulum</taxon>
    </lineage>
</organism>
<keyword evidence="1" id="KW-0472">Membrane</keyword>
<dbReference type="OrthoDB" id="272864at2"/>
<feature type="transmembrane region" description="Helical" evidence="1">
    <location>
        <begin position="216"/>
        <end position="234"/>
    </location>
</feature>
<sequence length="271" mass="29223">MTLTEGLENSDLTLLGLIIMAGMMLAREAGYRLGRWRARHREKPDDGLSVLVGSLLGLMSFVLAINLSTSITRFEDRRHATLNEVTAISTAWLQGRAVAESEGQQIARLLERYLAERRAFADAPQGSPEVAAAAAATSILQAAIWTEVTALLRARTDPQTVGLSAALTTTFDNTTAQVLAIETGLPRRLVWLLVIASALAISALGLYLGVLGHPRLVLSLVIVTVWSGIMVLILDVSTARIGRLNTDLRLYDWTAESFAAFPPILAAPGPR</sequence>
<accession>A0A844BKF7</accession>
<dbReference type="EMBL" id="WJPO01000024">
    <property type="protein sequence ID" value="MRH22095.1"/>
    <property type="molecule type" value="Genomic_DNA"/>
</dbReference>
<protein>
    <recommendedName>
        <fullName evidence="4">DUF4239 domain-containing protein</fullName>
    </recommendedName>
</protein>
<comment type="caution">
    <text evidence="2">The sequence shown here is derived from an EMBL/GenBank/DDBJ whole genome shotgun (WGS) entry which is preliminary data.</text>
</comment>
<dbReference type="AlphaFoldDB" id="A0A844BKF7"/>
<evidence type="ECO:0000256" key="1">
    <source>
        <dbReference type="SAM" id="Phobius"/>
    </source>
</evidence>
<keyword evidence="1" id="KW-1133">Transmembrane helix</keyword>
<name>A0A844BKF7_9RHOB</name>
<dbReference type="RefSeq" id="WP_153749381.1">
    <property type="nucleotide sequence ID" value="NZ_BAAADI010000045.1"/>
</dbReference>